<dbReference type="InterPro" id="IPR002809">
    <property type="entry name" value="EMC3/TMCO1"/>
</dbReference>
<dbReference type="GO" id="GO:0034975">
    <property type="term" value="P:protein folding in endoplasmic reticulum"/>
    <property type="evidence" value="ECO:0007669"/>
    <property type="project" value="TreeGrafter"/>
</dbReference>
<feature type="transmembrane region" description="Helical" evidence="8">
    <location>
        <begin position="22"/>
        <end position="44"/>
    </location>
</feature>
<keyword evidence="5 8" id="KW-1133">Transmembrane helix</keyword>
<comment type="subcellular location">
    <subcellularLocation>
        <location evidence="1">Membrane</location>
        <topology evidence="1">Multi-pass membrane protein</topology>
    </subcellularLocation>
</comment>
<name>A0A0H5QKB7_9EUKA</name>
<evidence type="ECO:0000256" key="1">
    <source>
        <dbReference type="ARBA" id="ARBA00004141"/>
    </source>
</evidence>
<dbReference type="AlphaFoldDB" id="A0A0H5QKB7"/>
<evidence type="ECO:0000313" key="9">
    <source>
        <dbReference type="EMBL" id="CRZ02570.1"/>
    </source>
</evidence>
<dbReference type="Pfam" id="PF01956">
    <property type="entry name" value="EMC3_TMCO1"/>
    <property type="match status" value="1"/>
</dbReference>
<evidence type="ECO:0000256" key="7">
    <source>
        <dbReference type="PIRNR" id="PIRNR010045"/>
    </source>
</evidence>
<evidence type="ECO:0000256" key="8">
    <source>
        <dbReference type="SAM" id="Phobius"/>
    </source>
</evidence>
<dbReference type="SMART" id="SM01415">
    <property type="entry name" value="DUF106"/>
    <property type="match status" value="1"/>
</dbReference>
<keyword evidence="4 8" id="KW-0812">Transmembrane</keyword>
<evidence type="ECO:0000256" key="4">
    <source>
        <dbReference type="ARBA" id="ARBA00022692"/>
    </source>
</evidence>
<comment type="similarity">
    <text evidence="2 7">Belongs to the EMC3 family.</text>
</comment>
<dbReference type="GO" id="GO:0072546">
    <property type="term" value="C:EMC complex"/>
    <property type="evidence" value="ECO:0007669"/>
    <property type="project" value="TreeGrafter"/>
</dbReference>
<dbReference type="PIRSF" id="PIRSF010045">
    <property type="entry name" value="DUF850_TM_euk"/>
    <property type="match status" value="1"/>
</dbReference>
<protein>
    <recommendedName>
        <fullName evidence="3 7">ER membrane protein complex subunit 3</fullName>
    </recommendedName>
</protein>
<evidence type="ECO:0000256" key="2">
    <source>
        <dbReference type="ARBA" id="ARBA00005376"/>
    </source>
</evidence>
<evidence type="ECO:0000256" key="3">
    <source>
        <dbReference type="ARBA" id="ARBA00020822"/>
    </source>
</evidence>
<evidence type="ECO:0000256" key="5">
    <source>
        <dbReference type="ARBA" id="ARBA00022989"/>
    </source>
</evidence>
<keyword evidence="6 8" id="KW-0472">Membrane</keyword>
<organism evidence="9">
    <name type="scientific">Spongospora subterranea</name>
    <dbReference type="NCBI Taxonomy" id="70186"/>
    <lineage>
        <taxon>Eukaryota</taxon>
        <taxon>Sar</taxon>
        <taxon>Rhizaria</taxon>
        <taxon>Endomyxa</taxon>
        <taxon>Phytomyxea</taxon>
        <taxon>Plasmodiophorida</taxon>
        <taxon>Plasmodiophoridae</taxon>
        <taxon>Spongospora</taxon>
    </lineage>
</organism>
<accession>A0A0H5QKB7</accession>
<reference evidence="9" key="1">
    <citation type="submission" date="2015-04" db="EMBL/GenBank/DDBJ databases">
        <title>The genome sequence of the plant pathogenic Rhizarian Plasmodiophora brassicae reveals insights in its biotrophic life cycle and the origin of chitin synthesis.</title>
        <authorList>
            <person name="Schwelm A."/>
            <person name="Fogelqvist J."/>
            <person name="Knaust A."/>
            <person name="Julke S."/>
            <person name="Lilja T."/>
            <person name="Dhandapani V."/>
            <person name="Bonilla-Rosso G."/>
            <person name="Karlsson M."/>
            <person name="Shevchenko A."/>
            <person name="Choi S.R."/>
            <person name="Kim H.G."/>
            <person name="Park J.Y."/>
            <person name="Lim Y.P."/>
            <person name="Ludwig-Muller J."/>
            <person name="Dixelius C."/>
        </authorList>
    </citation>
    <scope>NUCLEOTIDE SEQUENCE</scope>
    <source>
        <tissue evidence="9">Potato root galls</tissue>
    </source>
</reference>
<feature type="transmembrane region" description="Helical" evidence="8">
    <location>
        <begin position="132"/>
        <end position="155"/>
    </location>
</feature>
<sequence length="270" mass="31042">MVQYGLDQNTVLSLDPRIRDYVLLPICVFVIMQGILRHFVSILLQTQPRKPKRNEIRHGELLRRAKLFRNNSQFLNENAFQSRRISLIDNFKVVIEELKPKEESTSPDAPMQMPVQNPEDLQSMLNMMKQNFANVIPNMLSMAWISYFFSGFILVKLPFPLTQSFKGMLQQGISISHLDPSYVSSLSWYFINLFGTRGLLSLCLGKYPADETQEMYSQMTVMPTAGPMNTGTHKPFEQEKIELEISKLISVVDDAENRLLGKLPRKAHND</sequence>
<dbReference type="PANTHER" id="PTHR13116">
    <property type="entry name" value="ER MEMBRANE PROTEIN COMPLEX SUBUNIT 3"/>
    <property type="match status" value="1"/>
</dbReference>
<dbReference type="InterPro" id="IPR008568">
    <property type="entry name" value="EMC3"/>
</dbReference>
<dbReference type="PANTHER" id="PTHR13116:SF5">
    <property type="entry name" value="ER MEMBRANE PROTEIN COMPLEX SUBUNIT 3"/>
    <property type="match status" value="1"/>
</dbReference>
<proteinExistence type="inferred from homology"/>
<dbReference type="EMBL" id="HACM01002128">
    <property type="protein sequence ID" value="CRZ02570.1"/>
    <property type="molecule type" value="Transcribed_RNA"/>
</dbReference>
<evidence type="ECO:0000256" key="6">
    <source>
        <dbReference type="ARBA" id="ARBA00023136"/>
    </source>
</evidence>